<dbReference type="InterPro" id="IPR027417">
    <property type="entry name" value="P-loop_NTPase"/>
</dbReference>
<dbReference type="InterPro" id="IPR014016">
    <property type="entry name" value="UvrD-like_ATP-bd"/>
</dbReference>
<dbReference type="GO" id="GO:0005829">
    <property type="term" value="C:cytosol"/>
    <property type="evidence" value="ECO:0007669"/>
    <property type="project" value="TreeGrafter"/>
</dbReference>
<dbReference type="GO" id="GO:0008854">
    <property type="term" value="F:exodeoxyribonuclease V activity"/>
    <property type="evidence" value="ECO:0007669"/>
    <property type="project" value="UniProtKB-EC"/>
</dbReference>
<organism evidence="7 8">
    <name type="scientific">Escherichia coli</name>
    <dbReference type="NCBI Taxonomy" id="562"/>
    <lineage>
        <taxon>Bacteria</taxon>
        <taxon>Pseudomonadati</taxon>
        <taxon>Pseudomonadota</taxon>
        <taxon>Gammaproteobacteria</taxon>
        <taxon>Enterobacterales</taxon>
        <taxon>Enterobacteriaceae</taxon>
        <taxon>Escherichia</taxon>
    </lineage>
</organism>
<evidence type="ECO:0000259" key="6">
    <source>
        <dbReference type="PROSITE" id="PS51198"/>
    </source>
</evidence>
<gene>
    <name evidence="7" type="primary">recB_1</name>
    <name evidence="7" type="ORF">NCTC10974_01239</name>
</gene>
<dbReference type="EMBL" id="CAADJZ010000001">
    <property type="protein sequence ID" value="VFT67786.1"/>
    <property type="molecule type" value="Genomic_DNA"/>
</dbReference>
<protein>
    <submittedName>
        <fullName evidence="7">Exonuclease V subunit beta</fullName>
        <ecNumber evidence="7">3.1.11.5</ecNumber>
    </submittedName>
</protein>
<dbReference type="InterPro" id="IPR000212">
    <property type="entry name" value="DNA_helicase_UvrD/REP"/>
</dbReference>
<evidence type="ECO:0000256" key="3">
    <source>
        <dbReference type="ARBA" id="ARBA00022806"/>
    </source>
</evidence>
<feature type="binding site" evidence="5">
    <location>
        <begin position="122"/>
        <end position="129"/>
    </location>
    <ligand>
        <name>ATP</name>
        <dbReference type="ChEBI" id="CHEBI:30616"/>
    </ligand>
</feature>
<dbReference type="GO" id="GO:0000725">
    <property type="term" value="P:recombinational repair"/>
    <property type="evidence" value="ECO:0007669"/>
    <property type="project" value="TreeGrafter"/>
</dbReference>
<dbReference type="PANTHER" id="PTHR11070">
    <property type="entry name" value="UVRD / RECB / PCRA DNA HELICASE FAMILY MEMBER"/>
    <property type="match status" value="1"/>
</dbReference>
<reference evidence="7 8" key="1">
    <citation type="submission" date="2019-03" db="EMBL/GenBank/DDBJ databases">
        <authorList>
            <consortium name="Pathogen Informatics"/>
        </authorList>
    </citation>
    <scope>NUCLEOTIDE SEQUENCE [LARGE SCALE GENOMIC DNA]</scope>
    <source>
        <strain evidence="7 8">NCTC10974</strain>
    </source>
</reference>
<dbReference type="SUPFAM" id="SSF52540">
    <property type="entry name" value="P-loop containing nucleoside triphosphate hydrolases"/>
    <property type="match status" value="1"/>
</dbReference>
<dbReference type="SUPFAM" id="SSF63411">
    <property type="entry name" value="LuxS/MPP-like metallohydrolase"/>
    <property type="match status" value="1"/>
</dbReference>
<dbReference type="GO" id="GO:0005524">
    <property type="term" value="F:ATP binding"/>
    <property type="evidence" value="ECO:0007669"/>
    <property type="project" value="UniProtKB-UniRule"/>
</dbReference>
<dbReference type="PANTHER" id="PTHR11070:SF23">
    <property type="entry name" value="RECBCD ENZYME SUBUNIT RECB"/>
    <property type="match status" value="1"/>
</dbReference>
<keyword evidence="1 5" id="KW-0547">Nucleotide-binding</keyword>
<dbReference type="EC" id="3.1.11.5" evidence="7"/>
<dbReference type="GO" id="GO:0003677">
    <property type="term" value="F:DNA binding"/>
    <property type="evidence" value="ECO:0007669"/>
    <property type="project" value="InterPro"/>
</dbReference>
<sequence>MLQAPQTLGEEASKLSKDFDRGNMRFDSRDKIVAQIKLLTPQKLADFFHQAVVEPQGMAILSQISGSQNGKAEYVHPEGWKVWENVSALQQTMPLMSERMSDVAETLDPLRLPLQGERLIEASAGTGKTFTIAALYLRLLLGLGGSAAFPRPLTVEELLVVTFTEAATAELRGRIRSNIHELRIACLRETTDNPLYKRLLEEIDDKAQAAQWLLLAERQMDEAAVFTIHGFCQRMLNLNAFESGMLFEQQLIEDESLLRYQACADFWRRHCYPLPREIALVVFETWKGPQALLRDINRYLQGEAPVIKAPPPDDETLASRHAQIVARIDARKTAVARRGG</sequence>
<keyword evidence="2 5" id="KW-0378">Hydrolase</keyword>
<keyword evidence="7" id="KW-0269">Exonuclease</keyword>
<dbReference type="Proteomes" id="UP000358010">
    <property type="component" value="Unassembled WGS sequence"/>
</dbReference>
<proteinExistence type="predicted"/>
<accession>A0A485JAP2</accession>
<dbReference type="AlphaFoldDB" id="A0A485JAP2"/>
<dbReference type="GO" id="GO:0046872">
    <property type="term" value="F:metal ion binding"/>
    <property type="evidence" value="ECO:0007669"/>
    <property type="project" value="InterPro"/>
</dbReference>
<dbReference type="GO" id="GO:0043138">
    <property type="term" value="F:3'-5' DNA helicase activity"/>
    <property type="evidence" value="ECO:0007669"/>
    <property type="project" value="TreeGrafter"/>
</dbReference>
<evidence type="ECO:0000256" key="2">
    <source>
        <dbReference type="ARBA" id="ARBA00022801"/>
    </source>
</evidence>
<keyword evidence="7" id="KW-0540">Nuclease</keyword>
<dbReference type="Gene3D" id="3.40.50.300">
    <property type="entry name" value="P-loop containing nucleotide triphosphate hydrolases"/>
    <property type="match status" value="1"/>
</dbReference>
<evidence type="ECO:0000256" key="4">
    <source>
        <dbReference type="ARBA" id="ARBA00022840"/>
    </source>
</evidence>
<dbReference type="Pfam" id="PF00580">
    <property type="entry name" value="UvrD-helicase"/>
    <property type="match status" value="1"/>
</dbReference>
<keyword evidence="4 5" id="KW-0067">ATP-binding</keyword>
<dbReference type="InterPro" id="IPR011249">
    <property type="entry name" value="Metalloenz_LuxS/M16"/>
</dbReference>
<dbReference type="PROSITE" id="PS51198">
    <property type="entry name" value="UVRD_HELICASE_ATP_BIND"/>
    <property type="match status" value="1"/>
</dbReference>
<evidence type="ECO:0000313" key="7">
    <source>
        <dbReference type="EMBL" id="VFT67786.1"/>
    </source>
</evidence>
<evidence type="ECO:0000313" key="8">
    <source>
        <dbReference type="Proteomes" id="UP000358010"/>
    </source>
</evidence>
<keyword evidence="3 5" id="KW-0347">Helicase</keyword>
<evidence type="ECO:0000256" key="1">
    <source>
        <dbReference type="ARBA" id="ARBA00022741"/>
    </source>
</evidence>
<name>A0A485JAP2_ECOLX</name>
<evidence type="ECO:0000256" key="5">
    <source>
        <dbReference type="PROSITE-ProRule" id="PRU00560"/>
    </source>
</evidence>
<feature type="domain" description="UvrD-like helicase ATP-binding" evidence="6">
    <location>
        <begin position="101"/>
        <end position="340"/>
    </location>
</feature>
<dbReference type="GO" id="GO:0009338">
    <property type="term" value="C:exodeoxyribonuclease V complex"/>
    <property type="evidence" value="ECO:0007669"/>
    <property type="project" value="TreeGrafter"/>
</dbReference>
<dbReference type="Gene3D" id="3.30.830.10">
    <property type="entry name" value="Metalloenzyme, LuxS/M16 peptidase-like"/>
    <property type="match status" value="1"/>
</dbReference>